<evidence type="ECO:0000313" key="2">
    <source>
        <dbReference type="Proteomes" id="UP000319627"/>
    </source>
</evidence>
<name>A0A562J2D2_9GAMM</name>
<dbReference type="EMBL" id="VLKG01000001">
    <property type="protein sequence ID" value="TWH77270.1"/>
    <property type="molecule type" value="Genomic_DNA"/>
</dbReference>
<dbReference type="Proteomes" id="UP000319627">
    <property type="component" value="Unassembled WGS sequence"/>
</dbReference>
<dbReference type="RefSeq" id="WP_144569952.1">
    <property type="nucleotide sequence ID" value="NZ_VLKG01000001.1"/>
</dbReference>
<proteinExistence type="predicted"/>
<dbReference type="AlphaFoldDB" id="A0A562J2D2"/>
<gene>
    <name evidence="1" type="ORF">LX59_00176</name>
</gene>
<evidence type="ECO:0000313" key="1">
    <source>
        <dbReference type="EMBL" id="TWH77270.1"/>
    </source>
</evidence>
<accession>A0A562J2D2</accession>
<comment type="caution">
    <text evidence="1">The sequence shown here is derived from an EMBL/GenBank/DDBJ whole genome shotgun (WGS) entry which is preliminary data.</text>
</comment>
<dbReference type="OrthoDB" id="7012429at2"/>
<reference evidence="1 2" key="1">
    <citation type="submission" date="2019-07" db="EMBL/GenBank/DDBJ databases">
        <title>Genomic Encyclopedia of Type Strains, Phase I: the one thousand microbial genomes (KMG-I) project.</title>
        <authorList>
            <person name="Kyrpides N."/>
        </authorList>
    </citation>
    <scope>NUCLEOTIDE SEQUENCE [LARGE SCALE GENOMIC DNA]</scope>
    <source>
        <strain evidence="1 2">DSM 375</strain>
    </source>
</reference>
<keyword evidence="2" id="KW-1185">Reference proteome</keyword>
<organism evidence="1 2">
    <name type="scientific">Azomonas agilis</name>
    <dbReference type="NCBI Taxonomy" id="116849"/>
    <lineage>
        <taxon>Bacteria</taxon>
        <taxon>Pseudomonadati</taxon>
        <taxon>Pseudomonadota</taxon>
        <taxon>Gammaproteobacteria</taxon>
        <taxon>Pseudomonadales</taxon>
        <taxon>Pseudomonadaceae</taxon>
        <taxon>Azomonas</taxon>
    </lineage>
</organism>
<protein>
    <submittedName>
        <fullName evidence="1">Uncharacterized protein</fullName>
    </submittedName>
</protein>
<sequence>MSDVKQRGLGRDFWWFRGGEFLSELGGYAQTLAIAWWVLELTDSAASMSVVLVLKLITWLLE</sequence>